<dbReference type="Gene3D" id="3.30.450.40">
    <property type="match status" value="1"/>
</dbReference>
<dbReference type="NCBIfam" id="TIGR00331">
    <property type="entry name" value="hrcA"/>
    <property type="match status" value="1"/>
</dbReference>
<dbReference type="PANTHER" id="PTHR34824:SF1">
    <property type="entry name" value="HEAT-INDUCIBLE TRANSCRIPTION REPRESSOR HRCA"/>
    <property type="match status" value="1"/>
</dbReference>
<evidence type="ECO:0000313" key="9">
    <source>
        <dbReference type="Proteomes" id="UP001596072"/>
    </source>
</evidence>
<keyword evidence="4 5" id="KW-0804">Transcription</keyword>
<keyword evidence="9" id="KW-1185">Reference proteome</keyword>
<dbReference type="EMBL" id="JBHSNS010000010">
    <property type="protein sequence ID" value="MFC5730738.1"/>
    <property type="molecule type" value="Genomic_DNA"/>
</dbReference>
<comment type="function">
    <text evidence="5">Negative regulator of class I heat shock genes (grpE-dnaK-dnaJ and groELS operons). Prevents heat-shock induction of these operons.</text>
</comment>
<dbReference type="InterPro" id="IPR023120">
    <property type="entry name" value="WHTH_transcript_rep_HrcA_IDD"/>
</dbReference>
<dbReference type="Gene3D" id="1.10.10.10">
    <property type="entry name" value="Winged helix-like DNA-binding domain superfamily/Winged helix DNA-binding domain"/>
    <property type="match status" value="1"/>
</dbReference>
<evidence type="ECO:0000256" key="2">
    <source>
        <dbReference type="ARBA" id="ARBA00023015"/>
    </source>
</evidence>
<dbReference type="InterPro" id="IPR036388">
    <property type="entry name" value="WH-like_DNA-bd_sf"/>
</dbReference>
<dbReference type="InterPro" id="IPR029016">
    <property type="entry name" value="GAF-like_dom_sf"/>
</dbReference>
<feature type="domain" description="Heat-inducible transcription repressor HrcA C-terminal" evidence="6">
    <location>
        <begin position="103"/>
        <end position="324"/>
    </location>
</feature>
<dbReference type="PIRSF" id="PIRSF005485">
    <property type="entry name" value="HrcA"/>
    <property type="match status" value="1"/>
</dbReference>
<feature type="domain" description="HTH deoR-type" evidence="7">
    <location>
        <begin position="26"/>
        <end position="59"/>
    </location>
</feature>
<dbReference type="PANTHER" id="PTHR34824">
    <property type="entry name" value="HEAT-INDUCIBLE TRANSCRIPTION REPRESSOR HRCA"/>
    <property type="match status" value="1"/>
</dbReference>
<dbReference type="SUPFAM" id="SSF55781">
    <property type="entry name" value="GAF domain-like"/>
    <property type="match status" value="1"/>
</dbReference>
<evidence type="ECO:0000256" key="1">
    <source>
        <dbReference type="ARBA" id="ARBA00022491"/>
    </source>
</evidence>
<evidence type="ECO:0000313" key="8">
    <source>
        <dbReference type="EMBL" id="MFC5730738.1"/>
    </source>
</evidence>
<proteinExistence type="inferred from homology"/>
<dbReference type="Pfam" id="PF01628">
    <property type="entry name" value="HrcA"/>
    <property type="match status" value="1"/>
</dbReference>
<dbReference type="InterPro" id="IPR021153">
    <property type="entry name" value="HrcA_C"/>
</dbReference>
<evidence type="ECO:0000259" key="6">
    <source>
        <dbReference type="Pfam" id="PF01628"/>
    </source>
</evidence>
<evidence type="ECO:0000259" key="7">
    <source>
        <dbReference type="Pfam" id="PF08220"/>
    </source>
</evidence>
<keyword evidence="1 5" id="KW-0678">Repressor</keyword>
<name>A0ABW0ZKK5_9ACTN</name>
<evidence type="ECO:0000256" key="3">
    <source>
        <dbReference type="ARBA" id="ARBA00023016"/>
    </source>
</evidence>
<dbReference type="RefSeq" id="WP_136432725.1">
    <property type="nucleotide sequence ID" value="NZ_JBHSNS010000010.1"/>
</dbReference>
<sequence length="341" mass="36487">MQEDRRLAVLRAIVEDYVATEEPVGSKALVERHHLNVSPATIRNDMAALEDEGYLAQPHTSAGRVPTDKGYRLFVDRLSTVKPMTAAERRAIASFLDGAVDLDDVVHRSVRLLAQLTRQVAVVQYPTLSRSTVRHIEVVALTPTRLLLVLILSSGRVEQRLVDLEAGLGEDELAALRTRLNLAATGEVIAEATAALDALARHTPGSPEPTRSTVAVVEALIEAMSDHRSDERIAVGGTANLARFGDSFDTSVKPLLEALEEQVVLLKLLGEATGGGTVTVRIGAEGPYEQLASTSVVATGYGPDDALASLGIVGPTRMDYPGTMAAVRAVARYVSRILDES</sequence>
<dbReference type="SUPFAM" id="SSF46785">
    <property type="entry name" value="Winged helix' DNA-binding domain"/>
    <property type="match status" value="1"/>
</dbReference>
<keyword evidence="2 5" id="KW-0805">Transcription regulation</keyword>
<dbReference type="InterPro" id="IPR001034">
    <property type="entry name" value="DeoR_HTH"/>
</dbReference>
<comment type="similarity">
    <text evidence="5">Belongs to the HrcA family.</text>
</comment>
<reference evidence="9" key="1">
    <citation type="journal article" date="2019" name="Int. J. Syst. Evol. Microbiol.">
        <title>The Global Catalogue of Microorganisms (GCM) 10K type strain sequencing project: providing services to taxonomists for standard genome sequencing and annotation.</title>
        <authorList>
            <consortium name="The Broad Institute Genomics Platform"/>
            <consortium name="The Broad Institute Genome Sequencing Center for Infectious Disease"/>
            <person name="Wu L."/>
            <person name="Ma J."/>
        </authorList>
    </citation>
    <scope>NUCLEOTIDE SEQUENCE [LARGE SCALE GENOMIC DNA]</scope>
    <source>
        <strain evidence="9">YIM 94188</strain>
    </source>
</reference>
<protein>
    <recommendedName>
        <fullName evidence="5">Heat-inducible transcription repressor HrcA</fullName>
    </recommendedName>
</protein>
<accession>A0ABW0ZKK5</accession>
<organism evidence="8 9">
    <name type="scientific">Nocardioides vastitatis</name>
    <dbReference type="NCBI Taxonomy" id="2568655"/>
    <lineage>
        <taxon>Bacteria</taxon>
        <taxon>Bacillati</taxon>
        <taxon>Actinomycetota</taxon>
        <taxon>Actinomycetes</taxon>
        <taxon>Propionibacteriales</taxon>
        <taxon>Nocardioidaceae</taxon>
        <taxon>Nocardioides</taxon>
    </lineage>
</organism>
<dbReference type="Proteomes" id="UP001596072">
    <property type="component" value="Unassembled WGS sequence"/>
</dbReference>
<dbReference type="Gene3D" id="3.30.390.60">
    <property type="entry name" value="Heat-inducible transcription repressor hrca homolog, domain 3"/>
    <property type="match status" value="1"/>
</dbReference>
<dbReference type="InterPro" id="IPR036390">
    <property type="entry name" value="WH_DNA-bd_sf"/>
</dbReference>
<dbReference type="HAMAP" id="MF_00081">
    <property type="entry name" value="HrcA"/>
    <property type="match status" value="1"/>
</dbReference>
<comment type="caution">
    <text evidence="8">The sequence shown here is derived from an EMBL/GenBank/DDBJ whole genome shotgun (WGS) entry which is preliminary data.</text>
</comment>
<keyword evidence="3 5" id="KW-0346">Stress response</keyword>
<evidence type="ECO:0000256" key="4">
    <source>
        <dbReference type="ARBA" id="ARBA00023163"/>
    </source>
</evidence>
<dbReference type="Pfam" id="PF08220">
    <property type="entry name" value="HTH_DeoR"/>
    <property type="match status" value="1"/>
</dbReference>
<dbReference type="InterPro" id="IPR002571">
    <property type="entry name" value="HrcA"/>
</dbReference>
<evidence type="ECO:0000256" key="5">
    <source>
        <dbReference type="HAMAP-Rule" id="MF_00081"/>
    </source>
</evidence>
<gene>
    <name evidence="5 8" type="primary">hrcA</name>
    <name evidence="8" type="ORF">ACFPQB_17585</name>
</gene>